<evidence type="ECO:0000313" key="2">
    <source>
        <dbReference type="EMBL" id="HJE39379.1"/>
    </source>
</evidence>
<comment type="caution">
    <text evidence="2">The sequence shown here is derived from an EMBL/GenBank/DDBJ whole genome shotgun (WGS) entry which is preliminary data.</text>
</comment>
<evidence type="ECO:0000256" key="1">
    <source>
        <dbReference type="SAM" id="SignalP"/>
    </source>
</evidence>
<feature type="signal peptide" evidence="1">
    <location>
        <begin position="1"/>
        <end position="24"/>
    </location>
</feature>
<proteinExistence type="predicted"/>
<reference evidence="2" key="2">
    <citation type="submission" date="2021-09" db="EMBL/GenBank/DDBJ databases">
        <authorList>
            <person name="Gilroy R."/>
        </authorList>
    </citation>
    <scope>NUCLEOTIDE SEQUENCE</scope>
    <source>
        <strain evidence="2">4100</strain>
    </source>
</reference>
<gene>
    <name evidence="2" type="ORF">K8V47_06450</name>
</gene>
<sequence>MKKLLTFMTLAAVALMPMSCKKIAKDLIDSATGTEMDSSAALEKAAEAVAKIDTTQYKVTIINLSAEGPSDKCSNSLGFIMLTMVNKDNQYYYQHFYPNVDAPKPKNYPYKEKWEDVKSLSFDTKKLEGLVNECKSMIPKEYKYLCLNDIRMTSDETELTVHVQEIGKEKVESAGVSSDVYYVIRFKITPDGQIDMKFD</sequence>
<protein>
    <recommendedName>
        <fullName evidence="4">Lipoprotein</fullName>
    </recommendedName>
</protein>
<evidence type="ECO:0008006" key="4">
    <source>
        <dbReference type="Google" id="ProtNLM"/>
    </source>
</evidence>
<feature type="chain" id="PRO_5037402187" description="Lipoprotein" evidence="1">
    <location>
        <begin position="25"/>
        <end position="199"/>
    </location>
</feature>
<reference evidence="2" key="1">
    <citation type="journal article" date="2021" name="PeerJ">
        <title>Extensive microbial diversity within the chicken gut microbiome revealed by metagenomics and culture.</title>
        <authorList>
            <person name="Gilroy R."/>
            <person name="Ravi A."/>
            <person name="Getino M."/>
            <person name="Pursley I."/>
            <person name="Horton D.L."/>
            <person name="Alikhan N.F."/>
            <person name="Baker D."/>
            <person name="Gharbi K."/>
            <person name="Hall N."/>
            <person name="Watson M."/>
            <person name="Adriaenssens E.M."/>
            <person name="Foster-Nyarko E."/>
            <person name="Jarju S."/>
            <person name="Secka A."/>
            <person name="Antonio M."/>
            <person name="Oren A."/>
            <person name="Chaudhuri R.R."/>
            <person name="La Ragione R."/>
            <person name="Hildebrand F."/>
            <person name="Pallen M.J."/>
        </authorList>
    </citation>
    <scope>NUCLEOTIDE SEQUENCE</scope>
    <source>
        <strain evidence="2">4100</strain>
    </source>
</reference>
<organism evidence="2 3">
    <name type="scientific">Candidatus Amulumruptor caecigallinarius</name>
    <dbReference type="NCBI Taxonomy" id="2109911"/>
    <lineage>
        <taxon>Bacteria</taxon>
        <taxon>Pseudomonadati</taxon>
        <taxon>Bacteroidota</taxon>
        <taxon>Bacteroidia</taxon>
        <taxon>Bacteroidales</taxon>
        <taxon>Muribaculaceae</taxon>
        <taxon>Candidatus Amulumruptor</taxon>
    </lineage>
</organism>
<evidence type="ECO:0000313" key="3">
    <source>
        <dbReference type="Proteomes" id="UP000711407"/>
    </source>
</evidence>
<accession>A0A921E8R9</accession>
<name>A0A921E8R9_9BACT</name>
<dbReference type="AlphaFoldDB" id="A0A921E8R9"/>
<dbReference type="EMBL" id="DYXT01000033">
    <property type="protein sequence ID" value="HJE39379.1"/>
    <property type="molecule type" value="Genomic_DNA"/>
</dbReference>
<dbReference type="Proteomes" id="UP000711407">
    <property type="component" value="Unassembled WGS sequence"/>
</dbReference>
<keyword evidence="1" id="KW-0732">Signal</keyword>